<protein>
    <submittedName>
        <fullName evidence="1">Uncharacterized protein</fullName>
    </submittedName>
</protein>
<dbReference type="AlphaFoldDB" id="A0A0D0JZH5"/>
<reference evidence="1 2" key="1">
    <citation type="submission" date="2014-12" db="EMBL/GenBank/DDBJ databases">
        <title>16Stimator: statistical estimation of ribosomal gene copy numbers from draft genome assemblies.</title>
        <authorList>
            <person name="Perisin M.A."/>
            <person name="Vetter M."/>
            <person name="Gilbert J.A."/>
            <person name="Bergelson J."/>
        </authorList>
    </citation>
    <scope>NUCLEOTIDE SEQUENCE [LARGE SCALE GENOMIC DNA]</scope>
    <source>
        <strain evidence="1 2">MEDvA23</strain>
    </source>
</reference>
<comment type="caution">
    <text evidence="1">The sequence shown here is derived from an EMBL/GenBank/DDBJ whole genome shotgun (WGS) entry which is preliminary data.</text>
</comment>
<dbReference type="EMBL" id="JXQQ01000110">
    <property type="protein sequence ID" value="KIQ19077.1"/>
    <property type="molecule type" value="Genomic_DNA"/>
</dbReference>
<evidence type="ECO:0000313" key="1">
    <source>
        <dbReference type="EMBL" id="KIQ19077.1"/>
    </source>
</evidence>
<gene>
    <name evidence="1" type="ORF">RT97_28725</name>
</gene>
<organism evidence="1 2">
    <name type="scientific">Variovorax paradoxus</name>
    <dbReference type="NCBI Taxonomy" id="34073"/>
    <lineage>
        <taxon>Bacteria</taxon>
        <taxon>Pseudomonadati</taxon>
        <taxon>Pseudomonadota</taxon>
        <taxon>Betaproteobacteria</taxon>
        <taxon>Burkholderiales</taxon>
        <taxon>Comamonadaceae</taxon>
        <taxon>Variovorax</taxon>
    </lineage>
</organism>
<accession>A0A0D0JZH5</accession>
<proteinExistence type="predicted"/>
<name>A0A0D0JZH5_VARPD</name>
<evidence type="ECO:0000313" key="2">
    <source>
        <dbReference type="Proteomes" id="UP000032067"/>
    </source>
</evidence>
<sequence length="186" mass="21627">MPREDFRLHAFAQHQEHRDLVSIYREGIDDHSIQGFVLASSRKLVVLQYVYDFHLDGLMVLRVDDISEVEVSATSVFQKELLVQEGLEDKVPFESRFELQNWRTLISQLVKEHPLMILEREAGEEKDFAIGRVEAITTTGVRFKHFSGAATWADSTVELKYENITCCQVGSNYVNFYQRHFERNSL</sequence>
<dbReference type="Proteomes" id="UP000032067">
    <property type="component" value="Unassembled WGS sequence"/>
</dbReference>